<proteinExistence type="predicted"/>
<accession>A0A1U7H1H4</accession>
<dbReference type="InterPro" id="IPR007574">
    <property type="entry name" value="NblA"/>
</dbReference>
<dbReference type="Gene3D" id="1.10.287.670">
    <property type="entry name" value="Phycobilisome degradation protein NblA"/>
    <property type="match status" value="1"/>
</dbReference>
<organism evidence="1 2">
    <name type="scientific">Fischerella major NIES-592</name>
    <dbReference type="NCBI Taxonomy" id="210994"/>
    <lineage>
        <taxon>Bacteria</taxon>
        <taxon>Bacillati</taxon>
        <taxon>Cyanobacteriota</taxon>
        <taxon>Cyanophyceae</taxon>
        <taxon>Nostocales</taxon>
        <taxon>Hapalosiphonaceae</taxon>
        <taxon>Fischerella</taxon>
    </lineage>
</organism>
<dbReference type="InterPro" id="IPR036904">
    <property type="entry name" value="NblA_sf"/>
</dbReference>
<dbReference type="SUPFAM" id="SSF109859">
    <property type="entry name" value="NblA-like"/>
    <property type="match status" value="1"/>
</dbReference>
<dbReference type="EMBL" id="MRCA01000003">
    <property type="protein sequence ID" value="OKH14852.1"/>
    <property type="molecule type" value="Genomic_DNA"/>
</dbReference>
<gene>
    <name evidence="1" type="ORF">NIES592_08215</name>
</gene>
<comment type="caution">
    <text evidence="1">The sequence shown here is derived from an EMBL/GenBank/DDBJ whole genome shotgun (WGS) entry which is preliminary data.</text>
</comment>
<reference evidence="1 2" key="1">
    <citation type="submission" date="2016-11" db="EMBL/GenBank/DDBJ databases">
        <title>Draft Genome Sequences of Nine Cyanobacterial Strains from Diverse Habitats.</title>
        <authorList>
            <person name="Zhu T."/>
            <person name="Hou S."/>
            <person name="Lu X."/>
            <person name="Hess W.R."/>
        </authorList>
    </citation>
    <scope>NUCLEOTIDE SEQUENCE [LARGE SCALE GENOMIC DNA]</scope>
    <source>
        <strain evidence="1 2">NIES-592</strain>
    </source>
</reference>
<dbReference type="Pfam" id="PF04485">
    <property type="entry name" value="NblA"/>
    <property type="match status" value="1"/>
</dbReference>
<dbReference type="Proteomes" id="UP000186391">
    <property type="component" value="Unassembled WGS sequence"/>
</dbReference>
<name>A0A1U7H1H4_9CYAN</name>
<keyword evidence="2" id="KW-1185">Reference proteome</keyword>
<evidence type="ECO:0008006" key="3">
    <source>
        <dbReference type="Google" id="ProtNLM"/>
    </source>
</evidence>
<dbReference type="AlphaFoldDB" id="A0A1U7H1H4"/>
<evidence type="ECO:0000313" key="2">
    <source>
        <dbReference type="Proteomes" id="UP000186391"/>
    </source>
</evidence>
<dbReference type="RefSeq" id="WP_073555448.1">
    <property type="nucleotide sequence ID" value="NZ_MRCA01000003.1"/>
</dbReference>
<evidence type="ECO:0000313" key="1">
    <source>
        <dbReference type="EMBL" id="OKH14852.1"/>
    </source>
</evidence>
<protein>
    <recommendedName>
        <fullName evidence="3">Phycobilisome degradation protein nblA</fullName>
    </recommendedName>
</protein>
<sequence>MELTHEQQFNICAFNQEVKNMTESEAKQKLVEIYRRMIEQQNYYQQELKKVWLIE</sequence>